<comment type="caution">
    <text evidence="1">The sequence shown here is derived from an EMBL/GenBank/DDBJ whole genome shotgun (WGS) entry which is preliminary data.</text>
</comment>
<dbReference type="EMBL" id="PEZJ01000030">
    <property type="protein sequence ID" value="PIS13786.1"/>
    <property type="molecule type" value="Genomic_DNA"/>
</dbReference>
<dbReference type="InterPro" id="IPR043519">
    <property type="entry name" value="NT_sf"/>
</dbReference>
<dbReference type="SUPFAM" id="SSF81301">
    <property type="entry name" value="Nucleotidyltransferase"/>
    <property type="match status" value="1"/>
</dbReference>
<reference evidence="2" key="1">
    <citation type="submission" date="2017-09" db="EMBL/GenBank/DDBJ databases">
        <title>Depth-based differentiation of microbial function through sediment-hosted aquifers and enrichment of novel symbionts in the deep terrestrial subsurface.</title>
        <authorList>
            <person name="Probst A.J."/>
            <person name="Ladd B."/>
            <person name="Jarett J.K."/>
            <person name="Geller-Mcgrath D.E."/>
            <person name="Sieber C.M.K."/>
            <person name="Emerson J.B."/>
            <person name="Anantharaman K."/>
            <person name="Thomas B.C."/>
            <person name="Malmstrom R."/>
            <person name="Stieglmeier M."/>
            <person name="Klingl A."/>
            <person name="Woyke T."/>
            <person name="Ryan C.M."/>
            <person name="Banfield J.F."/>
        </authorList>
    </citation>
    <scope>NUCLEOTIDE SEQUENCE [LARGE SCALE GENOMIC DNA]</scope>
</reference>
<evidence type="ECO:0008006" key="3">
    <source>
        <dbReference type="Google" id="ProtNLM"/>
    </source>
</evidence>
<evidence type="ECO:0000313" key="2">
    <source>
        <dbReference type="Proteomes" id="UP000230033"/>
    </source>
</evidence>
<dbReference type="Proteomes" id="UP000230033">
    <property type="component" value="Unassembled WGS sequence"/>
</dbReference>
<sequence>MSQISKAILRTIAYADIFDYPLRQSEIWRFLISKIQIPKSKFQKNLDLLSLQVANQNDVYFLKGREKIVALRQKREEWSRPKMTIARRVAGRLKLIPTVKMVAVTGALAMNNADRNDDIDLLIVTGRNRLWLTRLLTIFLVELVAKRRRPNDKVVANKICLNMFLDEDCLAVPQNEQDLFSAHEVCQLRLLWDKNNCYQKFIKANLWSQKFLANWKP</sequence>
<name>A0A2H0WMA6_9BACT</name>
<dbReference type="AlphaFoldDB" id="A0A2H0WMA6"/>
<evidence type="ECO:0000313" key="1">
    <source>
        <dbReference type="EMBL" id="PIS13786.1"/>
    </source>
</evidence>
<organism evidence="1 2">
    <name type="scientific">Candidatus Shapirobacteria bacterium CG09_land_8_20_14_0_10_47_13</name>
    <dbReference type="NCBI Taxonomy" id="1974481"/>
    <lineage>
        <taxon>Bacteria</taxon>
        <taxon>Candidatus Shapironibacteriota</taxon>
    </lineage>
</organism>
<gene>
    <name evidence="1" type="ORF">COT65_02390</name>
</gene>
<accession>A0A2H0WMA6</accession>
<proteinExistence type="predicted"/>
<protein>
    <recommendedName>
        <fullName evidence="3">Polymerase nucleotidyl transferase domain-containing protein</fullName>
    </recommendedName>
</protein>